<accession>A0ABZ0QKX8</accession>
<evidence type="ECO:0000313" key="3">
    <source>
        <dbReference type="EMBL" id="WPD18146.1"/>
    </source>
</evidence>
<keyword evidence="4" id="KW-1185">Reference proteome</keyword>
<feature type="transmembrane region" description="Helical" evidence="2">
    <location>
        <begin position="134"/>
        <end position="153"/>
    </location>
</feature>
<keyword evidence="2" id="KW-1133">Transmembrane helix</keyword>
<dbReference type="RefSeq" id="WP_318750011.1">
    <property type="nucleotide sequence ID" value="NZ_CP132508.1"/>
</dbReference>
<gene>
    <name evidence="3" type="ORF">Q5761_07035</name>
</gene>
<keyword evidence="2" id="KW-0812">Transmembrane</keyword>
<name>A0ABZ0QKX8_9FIRM</name>
<dbReference type="Proteomes" id="UP001304683">
    <property type="component" value="Chromosome"/>
</dbReference>
<proteinExistence type="predicted"/>
<protein>
    <submittedName>
        <fullName evidence="3">Uncharacterized protein</fullName>
    </submittedName>
</protein>
<keyword evidence="2" id="KW-0472">Membrane</keyword>
<dbReference type="EMBL" id="CP132508">
    <property type="protein sequence ID" value="WPD18146.1"/>
    <property type="molecule type" value="Genomic_DNA"/>
</dbReference>
<organism evidence="3 4">
    <name type="scientific">Thermaerobacter composti</name>
    <dbReference type="NCBI Taxonomy" id="554949"/>
    <lineage>
        <taxon>Bacteria</taxon>
        <taxon>Bacillati</taxon>
        <taxon>Bacillota</taxon>
        <taxon>Clostridia</taxon>
        <taxon>Eubacteriales</taxon>
        <taxon>Clostridiales Family XVII. Incertae Sedis</taxon>
        <taxon>Thermaerobacter</taxon>
    </lineage>
</organism>
<sequence>MVIDAQGQHPARRDPGRGGGVPDRAGSGAAPADAPEGPPATPGSRRSGAGTRWLRWLAPVGAAGALAILTTAVVALAPGPFRRETLGRALAVEVIAVLLAALNYSGFLWGRRTFFELVTAQPQPPPEELARRDVLFVQLILGGATLFALWLWLGG</sequence>
<feature type="region of interest" description="Disordered" evidence="1">
    <location>
        <begin position="1"/>
        <end position="48"/>
    </location>
</feature>
<reference evidence="3 4" key="1">
    <citation type="submission" date="2023-08" db="EMBL/GenBank/DDBJ databases">
        <title>Genome sequence of Thermaerobacter compostii strain Ins1, a spore-forming filamentous bacterium isolated from a deep geothermal reservoir.</title>
        <authorList>
            <person name="Bregnard D."/>
            <person name="Gonzalez D."/>
            <person name="Junier P."/>
        </authorList>
    </citation>
    <scope>NUCLEOTIDE SEQUENCE [LARGE SCALE GENOMIC DNA]</scope>
    <source>
        <strain evidence="3 4">Ins1</strain>
    </source>
</reference>
<feature type="transmembrane region" description="Helical" evidence="2">
    <location>
        <begin position="56"/>
        <end position="77"/>
    </location>
</feature>
<evidence type="ECO:0000256" key="1">
    <source>
        <dbReference type="SAM" id="MobiDB-lite"/>
    </source>
</evidence>
<feature type="transmembrane region" description="Helical" evidence="2">
    <location>
        <begin position="89"/>
        <end position="109"/>
    </location>
</feature>
<evidence type="ECO:0000256" key="2">
    <source>
        <dbReference type="SAM" id="Phobius"/>
    </source>
</evidence>
<feature type="compositionally biased region" description="Low complexity" evidence="1">
    <location>
        <begin position="22"/>
        <end position="35"/>
    </location>
</feature>
<evidence type="ECO:0000313" key="4">
    <source>
        <dbReference type="Proteomes" id="UP001304683"/>
    </source>
</evidence>